<accession>A0A1I1VU61</accession>
<keyword evidence="4" id="KW-1185">Reference proteome</keyword>
<evidence type="ECO:0000313" key="4">
    <source>
        <dbReference type="Proteomes" id="UP000198611"/>
    </source>
</evidence>
<keyword evidence="2" id="KW-0732">Signal</keyword>
<name>A0A1I1VU61_9GAMM</name>
<dbReference type="Proteomes" id="UP000198611">
    <property type="component" value="Unassembled WGS sequence"/>
</dbReference>
<evidence type="ECO:0000256" key="2">
    <source>
        <dbReference type="SAM" id="SignalP"/>
    </source>
</evidence>
<dbReference type="AlphaFoldDB" id="A0A1I1VU61"/>
<dbReference type="SMART" id="SM00028">
    <property type="entry name" value="TPR"/>
    <property type="match status" value="4"/>
</dbReference>
<feature type="repeat" description="TPR" evidence="1">
    <location>
        <begin position="135"/>
        <end position="168"/>
    </location>
</feature>
<protein>
    <submittedName>
        <fullName evidence="3">Outer membrane protein, YaiO family</fullName>
    </submittedName>
</protein>
<gene>
    <name evidence="3" type="ORF">SAMN05660831_02493</name>
</gene>
<keyword evidence="1" id="KW-0802">TPR repeat</keyword>
<organism evidence="3 4">
    <name type="scientific">Thiohalospira halophila DSM 15071</name>
    <dbReference type="NCBI Taxonomy" id="1123397"/>
    <lineage>
        <taxon>Bacteria</taxon>
        <taxon>Pseudomonadati</taxon>
        <taxon>Pseudomonadota</taxon>
        <taxon>Gammaproteobacteria</taxon>
        <taxon>Thiohalospirales</taxon>
        <taxon>Thiohalospiraceae</taxon>
        <taxon>Thiohalospira</taxon>
    </lineage>
</organism>
<dbReference type="InterPro" id="IPR030887">
    <property type="entry name" value="Beta-barrel_YaiO"/>
</dbReference>
<feature type="signal peptide" evidence="2">
    <location>
        <begin position="1"/>
        <end position="27"/>
    </location>
</feature>
<dbReference type="OrthoDB" id="1668776at2"/>
<feature type="repeat" description="TPR" evidence="1">
    <location>
        <begin position="67"/>
        <end position="100"/>
    </location>
</feature>
<dbReference type="SUPFAM" id="SSF48452">
    <property type="entry name" value="TPR-like"/>
    <property type="match status" value="1"/>
</dbReference>
<sequence length="434" mass="48592">MRIRALRWPITVGAFALVATLATPASSATSGESASLREQAESSWAAGNWAAAEEQLGKLHRQQPGNAEILRRWGLAAAYQDDYERALQRLRQARTLEPENTDILLDLARVHAWREDYPESEKRITAVLERNPDLAAAHSLRGQLAFYRGDLTAAAGHYRDALERTPDSEQARSGLERIRQARDAHTRWRFDLTHARSRVRIGDAELDWQETNLAAARTFGGPAAKRPWTLTGHVHRAVRVGDSATQLGLGGILPLLPNATLRAEAGVGRGAEFLPRSYWLVGGNWRLRQGGTLLGPTALDTTVSRRTYADGTTDLLGPAVEQSFFIADHGARLRTTLRLLEIRDSQGEWRTGYSLRLDSRLNRDWEVYGGYSVAYETDGDLVGEEAPEVRTAFGGLAWQFADNQRLSCTRTRQDRDHVAGWRRQEWRCSLTLRH</sequence>
<dbReference type="RefSeq" id="WP_093429102.1">
    <property type="nucleotide sequence ID" value="NZ_FOMJ01000010.1"/>
</dbReference>
<dbReference type="PROSITE" id="PS50005">
    <property type="entry name" value="TPR"/>
    <property type="match status" value="2"/>
</dbReference>
<dbReference type="Gene3D" id="1.25.40.10">
    <property type="entry name" value="Tetratricopeptide repeat domain"/>
    <property type="match status" value="1"/>
</dbReference>
<reference evidence="3 4" key="1">
    <citation type="submission" date="2016-10" db="EMBL/GenBank/DDBJ databases">
        <authorList>
            <person name="de Groot N.N."/>
        </authorList>
    </citation>
    <scope>NUCLEOTIDE SEQUENCE [LARGE SCALE GENOMIC DNA]</scope>
    <source>
        <strain evidence="3 4">HL3</strain>
    </source>
</reference>
<proteinExistence type="predicted"/>
<evidence type="ECO:0000256" key="1">
    <source>
        <dbReference type="PROSITE-ProRule" id="PRU00339"/>
    </source>
</evidence>
<dbReference type="InterPro" id="IPR019734">
    <property type="entry name" value="TPR_rpt"/>
</dbReference>
<dbReference type="STRING" id="1123397.SAMN05660831_02493"/>
<feature type="chain" id="PRO_5011618013" evidence="2">
    <location>
        <begin position="28"/>
        <end position="434"/>
    </location>
</feature>
<dbReference type="EMBL" id="FOMJ01000010">
    <property type="protein sequence ID" value="SFD86567.1"/>
    <property type="molecule type" value="Genomic_DNA"/>
</dbReference>
<dbReference type="InterPro" id="IPR011990">
    <property type="entry name" value="TPR-like_helical_dom_sf"/>
</dbReference>
<dbReference type="Pfam" id="PF14559">
    <property type="entry name" value="TPR_19"/>
    <property type="match status" value="1"/>
</dbReference>
<dbReference type="NCBIfam" id="TIGR04390">
    <property type="entry name" value="OMP_YaiO_dom"/>
    <property type="match status" value="1"/>
</dbReference>
<evidence type="ECO:0000313" key="3">
    <source>
        <dbReference type="EMBL" id="SFD86567.1"/>
    </source>
</evidence>